<evidence type="ECO:0000313" key="3">
    <source>
        <dbReference type="Proteomes" id="UP000184120"/>
    </source>
</evidence>
<dbReference type="STRING" id="1434701.SAMN05443634_105197"/>
<sequence>MDFEKALLKFIHDANEIKSPYCTTISDLSVWFSKKDSEVLETLEKFKTLKYCTSSYQVKSGKITIKPLRKSGIEFLGL</sequence>
<proteinExistence type="predicted"/>
<reference evidence="1" key="5">
    <citation type="submission" date="2024-05" db="EMBL/GenBank/DDBJ databases">
        <authorList>
            <person name="Sun Q."/>
            <person name="Zhou Y."/>
        </authorList>
    </citation>
    <scope>NUCLEOTIDE SEQUENCE</scope>
    <source>
        <strain evidence="1">CGMCC 1.12707</strain>
    </source>
</reference>
<dbReference type="EMBL" id="FRBH01000005">
    <property type="protein sequence ID" value="SHL03613.1"/>
    <property type="molecule type" value="Genomic_DNA"/>
</dbReference>
<dbReference type="Proteomes" id="UP000650994">
    <property type="component" value="Unassembled WGS sequence"/>
</dbReference>
<dbReference type="EMBL" id="BMFL01000011">
    <property type="protein sequence ID" value="GGF00425.1"/>
    <property type="molecule type" value="Genomic_DNA"/>
</dbReference>
<name>A0A1M6XCG3_9FLAO</name>
<evidence type="ECO:0000313" key="4">
    <source>
        <dbReference type="Proteomes" id="UP000650994"/>
    </source>
</evidence>
<keyword evidence="4" id="KW-1185">Reference proteome</keyword>
<reference evidence="1" key="1">
    <citation type="journal article" date="2014" name="Int. J. Syst. Evol. Microbiol.">
        <title>Complete genome of a new Firmicutes species belonging to the dominant human colonic microbiota ('Ruminococcus bicirculans') reveals two chromosomes and a selective capacity to utilize plant glucans.</title>
        <authorList>
            <consortium name="NISC Comparative Sequencing Program"/>
            <person name="Wegmann U."/>
            <person name="Louis P."/>
            <person name="Goesmann A."/>
            <person name="Henrissat B."/>
            <person name="Duncan S.H."/>
            <person name="Flint H.J."/>
        </authorList>
    </citation>
    <scope>NUCLEOTIDE SEQUENCE</scope>
    <source>
        <strain evidence="1">CGMCC 1.12707</strain>
    </source>
</reference>
<evidence type="ECO:0000313" key="2">
    <source>
        <dbReference type="EMBL" id="SHL03613.1"/>
    </source>
</evidence>
<dbReference type="AlphaFoldDB" id="A0A1M6XCG3"/>
<accession>A0A1M6XCG3</accession>
<reference evidence="4" key="4">
    <citation type="journal article" date="2019" name="Int. J. Syst. Evol. Microbiol.">
        <title>The Global Catalogue of Microorganisms (GCM) 10K type strain sequencing project: providing services to taxonomists for standard genome sequencing and annotation.</title>
        <authorList>
            <consortium name="The Broad Institute Genomics Platform"/>
            <consortium name="The Broad Institute Genome Sequencing Center for Infectious Disease"/>
            <person name="Wu L."/>
            <person name="Ma J."/>
        </authorList>
    </citation>
    <scope>NUCLEOTIDE SEQUENCE [LARGE SCALE GENOMIC DNA]</scope>
    <source>
        <strain evidence="4">CGMCC 1.12707</strain>
    </source>
</reference>
<reference evidence="2" key="3">
    <citation type="submission" date="2016-11" db="EMBL/GenBank/DDBJ databases">
        <authorList>
            <person name="Jaros S."/>
            <person name="Januszkiewicz K."/>
            <person name="Wedrychowicz H."/>
        </authorList>
    </citation>
    <scope>NUCLEOTIDE SEQUENCE [LARGE SCALE GENOMIC DNA]</scope>
    <source>
        <strain evidence="2">DSM 27989</strain>
    </source>
</reference>
<organism evidence="2 3">
    <name type="scientific">Chishuiella changwenlii</name>
    <dbReference type="NCBI Taxonomy" id="1434701"/>
    <lineage>
        <taxon>Bacteria</taxon>
        <taxon>Pseudomonadati</taxon>
        <taxon>Bacteroidota</taxon>
        <taxon>Flavobacteriia</taxon>
        <taxon>Flavobacteriales</taxon>
        <taxon>Weeksellaceae</taxon>
        <taxon>Chishuiella</taxon>
    </lineage>
</organism>
<gene>
    <name evidence="1" type="ORF">GCM10010984_17500</name>
    <name evidence="2" type="ORF">SAMN05443634_105197</name>
</gene>
<dbReference type="Proteomes" id="UP000184120">
    <property type="component" value="Unassembled WGS sequence"/>
</dbReference>
<evidence type="ECO:0000313" key="1">
    <source>
        <dbReference type="EMBL" id="GGF00425.1"/>
    </source>
</evidence>
<dbReference type="RefSeq" id="WP_072931254.1">
    <property type="nucleotide sequence ID" value="NZ_BMFL01000011.1"/>
</dbReference>
<protein>
    <submittedName>
        <fullName evidence="2">Uncharacterized protein</fullName>
    </submittedName>
</protein>
<reference evidence="3" key="2">
    <citation type="submission" date="2016-11" db="EMBL/GenBank/DDBJ databases">
        <authorList>
            <person name="Varghese N."/>
            <person name="Submissions S."/>
        </authorList>
    </citation>
    <scope>NUCLEOTIDE SEQUENCE [LARGE SCALE GENOMIC DNA]</scope>
    <source>
        <strain evidence="3">DSM 27989</strain>
    </source>
</reference>